<name>A0A024G101_9STRA</name>
<dbReference type="Proteomes" id="UP000053237">
    <property type="component" value="Unassembled WGS sequence"/>
</dbReference>
<dbReference type="SUPFAM" id="SSF58038">
    <property type="entry name" value="SNARE fusion complex"/>
    <property type="match status" value="1"/>
</dbReference>
<keyword evidence="7" id="KW-0472">Membrane</keyword>
<dbReference type="InterPro" id="IPR010989">
    <property type="entry name" value="SNARE"/>
</dbReference>
<dbReference type="Pfam" id="PF09177">
    <property type="entry name" value="STX6_10_61_N"/>
    <property type="match status" value="1"/>
</dbReference>
<dbReference type="STRING" id="65357.A0A024G101"/>
<evidence type="ECO:0000256" key="1">
    <source>
        <dbReference type="ARBA" id="ARBA00009063"/>
    </source>
</evidence>
<dbReference type="InterPro" id="IPR015260">
    <property type="entry name" value="Syntaxin-6/10/61_N"/>
</dbReference>
<dbReference type="CDD" id="cd15841">
    <property type="entry name" value="SNARE_Qc"/>
    <property type="match status" value="1"/>
</dbReference>
<dbReference type="FunCoup" id="A0A024G101">
    <property type="interactions" value="143"/>
</dbReference>
<dbReference type="GO" id="GO:0015031">
    <property type="term" value="P:protein transport"/>
    <property type="evidence" value="ECO:0007669"/>
    <property type="project" value="UniProtKB-KW"/>
</dbReference>
<dbReference type="EMBL" id="CAIX01000007">
    <property type="protein sequence ID" value="CCI40246.1"/>
    <property type="molecule type" value="Genomic_DNA"/>
</dbReference>
<dbReference type="GO" id="GO:0016020">
    <property type="term" value="C:membrane"/>
    <property type="evidence" value="ECO:0007669"/>
    <property type="project" value="InterPro"/>
</dbReference>
<keyword evidence="12" id="KW-1185">Reference proteome</keyword>
<comment type="subcellular location">
    <subcellularLocation>
        <location evidence="8">Golgi apparatus</location>
        <location evidence="8">trans-Golgi network membrane</location>
        <topology evidence="8">Single-pass type IV membrane protein</topology>
    </subcellularLocation>
</comment>
<keyword evidence="4" id="KW-0653">Protein transport</keyword>
<evidence type="ECO:0000256" key="8">
    <source>
        <dbReference type="ARBA" id="ARBA00037801"/>
    </source>
</evidence>
<dbReference type="GO" id="GO:0005794">
    <property type="term" value="C:Golgi apparatus"/>
    <property type="evidence" value="ECO:0007669"/>
    <property type="project" value="UniProtKB-SubCell"/>
</dbReference>
<dbReference type="FunFam" id="1.20.58.90:FF:000004">
    <property type="entry name" value="Syntaxin 10"/>
    <property type="match status" value="1"/>
</dbReference>
<evidence type="ECO:0000256" key="3">
    <source>
        <dbReference type="ARBA" id="ARBA00022692"/>
    </source>
</evidence>
<feature type="coiled-coil region" evidence="9">
    <location>
        <begin position="184"/>
        <end position="211"/>
    </location>
</feature>
<dbReference type="Gene3D" id="1.20.58.90">
    <property type="match status" value="1"/>
</dbReference>
<evidence type="ECO:0000256" key="2">
    <source>
        <dbReference type="ARBA" id="ARBA00022448"/>
    </source>
</evidence>
<evidence type="ECO:0000256" key="7">
    <source>
        <dbReference type="ARBA" id="ARBA00023136"/>
    </source>
</evidence>
<evidence type="ECO:0000256" key="6">
    <source>
        <dbReference type="ARBA" id="ARBA00023034"/>
    </source>
</evidence>
<dbReference type="OrthoDB" id="546861at2759"/>
<protein>
    <recommendedName>
        <fullName evidence="10">t-SNARE coiled-coil homology domain-containing protein</fullName>
    </recommendedName>
</protein>
<accession>A0A024G101</accession>
<dbReference type="InterPro" id="IPR000727">
    <property type="entry name" value="T_SNARE_dom"/>
</dbReference>
<reference evidence="11 12" key="1">
    <citation type="submission" date="2012-05" db="EMBL/GenBank/DDBJ databases">
        <title>Recombination and specialization in a pathogen metapopulation.</title>
        <authorList>
            <person name="Gardiner A."/>
            <person name="Kemen E."/>
            <person name="Schultz-Larsen T."/>
            <person name="MacLean D."/>
            <person name="Van Oosterhout C."/>
            <person name="Jones J.D.G."/>
        </authorList>
    </citation>
    <scope>NUCLEOTIDE SEQUENCE [LARGE SCALE GENOMIC DNA]</scope>
    <source>
        <strain evidence="11 12">Ac Nc2</strain>
    </source>
</reference>
<dbReference type="SUPFAM" id="SSF47661">
    <property type="entry name" value="t-snare proteins"/>
    <property type="match status" value="1"/>
</dbReference>
<evidence type="ECO:0000256" key="9">
    <source>
        <dbReference type="SAM" id="Coils"/>
    </source>
</evidence>
<feature type="domain" description="T-SNARE coiled-coil homology" evidence="10">
    <location>
        <begin position="153"/>
        <end position="215"/>
    </location>
</feature>
<comment type="similarity">
    <text evidence="1">Belongs to the syntaxin family.</text>
</comment>
<dbReference type="AlphaFoldDB" id="A0A024G101"/>
<comment type="caution">
    <text evidence="11">The sequence shown here is derived from an EMBL/GenBank/DDBJ whole genome shotgun (WGS) entry which is preliminary data.</text>
</comment>
<dbReference type="Gene3D" id="1.20.5.110">
    <property type="match status" value="1"/>
</dbReference>
<evidence type="ECO:0000256" key="5">
    <source>
        <dbReference type="ARBA" id="ARBA00022989"/>
    </source>
</evidence>
<keyword evidence="2" id="KW-0813">Transport</keyword>
<sequence length="227" mass="26311">MSSNVEASSDPFYVFKDEMESTIAAVNVKYTHWKLIMELEDSPMSKELPQLTTEIEKKIAAAEHSLQFLDQTIVIVEANRKKFEHIDQTEIFKRREFVATKKMELVSISKEISTIEVRRRIEKEEKKQLMPKEFPMYEPSGDNVIATHDRVQQQLMEEQDESLNGLSESVSHLNSVAVEINNEISTQNKMLDELSHDVDEAQDRMNYVLDRISRLLKTKGMEASESR</sequence>
<dbReference type="PROSITE" id="PS50192">
    <property type="entry name" value="T_SNARE"/>
    <property type="match status" value="1"/>
</dbReference>
<dbReference type="GO" id="GO:0048193">
    <property type="term" value="P:Golgi vesicle transport"/>
    <property type="evidence" value="ECO:0007669"/>
    <property type="project" value="InterPro"/>
</dbReference>
<organism evidence="11 12">
    <name type="scientific">Albugo candida</name>
    <dbReference type="NCBI Taxonomy" id="65357"/>
    <lineage>
        <taxon>Eukaryota</taxon>
        <taxon>Sar</taxon>
        <taxon>Stramenopiles</taxon>
        <taxon>Oomycota</taxon>
        <taxon>Peronosporomycetes</taxon>
        <taxon>Albuginales</taxon>
        <taxon>Albuginaceae</taxon>
        <taxon>Albugo</taxon>
    </lineage>
</organism>
<dbReference type="PANTHER" id="PTHR12791">
    <property type="entry name" value="GOLGI SNARE BET1-RELATED"/>
    <property type="match status" value="1"/>
</dbReference>
<gene>
    <name evidence="11" type="ORF">BN9_010300</name>
</gene>
<keyword evidence="3" id="KW-0812">Transmembrane</keyword>
<keyword evidence="6" id="KW-0333">Golgi apparatus</keyword>
<keyword evidence="9" id="KW-0175">Coiled coil</keyword>
<evidence type="ECO:0000256" key="4">
    <source>
        <dbReference type="ARBA" id="ARBA00022927"/>
    </source>
</evidence>
<dbReference type="SMART" id="SM00397">
    <property type="entry name" value="t_SNARE"/>
    <property type="match status" value="1"/>
</dbReference>
<proteinExistence type="inferred from homology"/>
<evidence type="ECO:0000313" key="12">
    <source>
        <dbReference type="Proteomes" id="UP000053237"/>
    </source>
</evidence>
<evidence type="ECO:0000259" key="10">
    <source>
        <dbReference type="PROSITE" id="PS50192"/>
    </source>
</evidence>
<dbReference type="InParanoid" id="A0A024G101"/>
<keyword evidence="5" id="KW-1133">Transmembrane helix</keyword>
<evidence type="ECO:0000313" key="11">
    <source>
        <dbReference type="EMBL" id="CCI40246.1"/>
    </source>
</evidence>